<feature type="transmembrane region" description="Helical" evidence="7">
    <location>
        <begin position="99"/>
        <end position="120"/>
    </location>
</feature>
<evidence type="ECO:0000256" key="3">
    <source>
        <dbReference type="ARBA" id="ARBA00022475"/>
    </source>
</evidence>
<feature type="transmembrane region" description="Helical" evidence="7">
    <location>
        <begin position="226"/>
        <end position="251"/>
    </location>
</feature>
<dbReference type="InterPro" id="IPR051393">
    <property type="entry name" value="ABC_transporter_permease"/>
</dbReference>
<evidence type="ECO:0000256" key="4">
    <source>
        <dbReference type="ARBA" id="ARBA00022692"/>
    </source>
</evidence>
<proteinExistence type="inferred from homology"/>
<dbReference type="InterPro" id="IPR000515">
    <property type="entry name" value="MetI-like"/>
</dbReference>
<comment type="subcellular location">
    <subcellularLocation>
        <location evidence="1 7">Cell membrane</location>
        <topology evidence="1 7">Multi-pass membrane protein</topology>
    </subcellularLocation>
</comment>
<keyword evidence="2 7" id="KW-0813">Transport</keyword>
<dbReference type="PANTHER" id="PTHR30193:SF37">
    <property type="entry name" value="INNER MEMBRANE ABC TRANSPORTER PERMEASE PROTEIN YCJO"/>
    <property type="match status" value="1"/>
</dbReference>
<dbReference type="Pfam" id="PF00528">
    <property type="entry name" value="BPD_transp_1"/>
    <property type="match status" value="1"/>
</dbReference>
<comment type="similarity">
    <text evidence="7">Belongs to the binding-protein-dependent transport system permease family.</text>
</comment>
<feature type="transmembrane region" description="Helical" evidence="7">
    <location>
        <begin position="132"/>
        <end position="152"/>
    </location>
</feature>
<evidence type="ECO:0000256" key="6">
    <source>
        <dbReference type="ARBA" id="ARBA00023136"/>
    </source>
</evidence>
<feature type="transmembrane region" description="Helical" evidence="7">
    <location>
        <begin position="289"/>
        <end position="308"/>
    </location>
</feature>
<reference evidence="9 10" key="1">
    <citation type="submission" date="2011-11" db="EMBL/GenBank/DDBJ databases">
        <title>Complete genome sequence of thermophilic Geobacillus thermoleovorans CCB_US3_UF5.</title>
        <authorList>
            <person name="Muhd Sakaff M.K.L."/>
            <person name="Abdul Rahman A.Y."/>
            <person name="Saito J.A."/>
            <person name="Hou S."/>
            <person name="Alam M."/>
        </authorList>
    </citation>
    <scope>NUCLEOTIDE SEQUENCE [LARGE SCALE GENOMIC DNA]</scope>
    <source>
        <strain evidence="9 10">CCB_US3_UF5</strain>
    </source>
</reference>
<evidence type="ECO:0000256" key="7">
    <source>
        <dbReference type="RuleBase" id="RU363032"/>
    </source>
</evidence>
<organism evidence="9 10">
    <name type="scientific">Geobacillus thermoleovorans CCB_US3_UF5</name>
    <dbReference type="NCBI Taxonomy" id="1111068"/>
    <lineage>
        <taxon>Bacteria</taxon>
        <taxon>Bacillati</taxon>
        <taxon>Bacillota</taxon>
        <taxon>Bacilli</taxon>
        <taxon>Bacillales</taxon>
        <taxon>Anoxybacillaceae</taxon>
        <taxon>Geobacillus</taxon>
        <taxon>Geobacillus thermoleovorans group</taxon>
    </lineage>
</organism>
<keyword evidence="5 7" id="KW-1133">Transmembrane helix</keyword>
<gene>
    <name evidence="9" type="ORF">GTCCBUS3UF5_22900</name>
</gene>
<evidence type="ECO:0000259" key="8">
    <source>
        <dbReference type="PROSITE" id="PS50928"/>
    </source>
</evidence>
<feature type="domain" description="ABC transmembrane type-1" evidence="8">
    <location>
        <begin position="95"/>
        <end position="307"/>
    </location>
</feature>
<evidence type="ECO:0000256" key="2">
    <source>
        <dbReference type="ARBA" id="ARBA00022448"/>
    </source>
</evidence>
<keyword evidence="3" id="KW-1003">Cell membrane</keyword>
<sequence>MGSPMNERVSTVPSPAPWSVRTKREARQAAIKSWLEGMVYLCPSLLLFGVFLFYPLGRTMYLSVFHTDYQGHPTEFVGLAHFVALLQDASFWHSLKATVLFAALTVPTTVAVSFGLALLAHETRKGIGIFRTIFASTMGMSVGVASVIWMFMYNPAIGIINRLVSAIGGTPVSWLLDQDTALYAVAAATIWMNIGLTFLLLLAGLQNIDPSLYESARIAGMSYWRQLWTVTVPLLSPTLFFVTTVSLIQALQTFGQIDFLTKGGPVEATNVFVYAIYREAFVNYQFGSASAQALVLFLIIAIVTFLQFRFAERKVHYQ</sequence>
<dbReference type="PANTHER" id="PTHR30193">
    <property type="entry name" value="ABC TRANSPORTER PERMEASE PROTEIN"/>
    <property type="match status" value="1"/>
</dbReference>
<evidence type="ECO:0000256" key="5">
    <source>
        <dbReference type="ARBA" id="ARBA00022989"/>
    </source>
</evidence>
<feature type="transmembrane region" description="Helical" evidence="7">
    <location>
        <begin position="33"/>
        <end position="54"/>
    </location>
</feature>
<name>A0ABM5MJB6_GEOTH</name>
<keyword evidence="4 7" id="KW-0812">Transmembrane</keyword>
<dbReference type="EMBL" id="CP003125">
    <property type="protein sequence ID" value="AEV19596.1"/>
    <property type="molecule type" value="Genomic_DNA"/>
</dbReference>
<protein>
    <submittedName>
        <fullName evidence="9">Binding-protein-dependent transport system inner membrane component</fullName>
    </submittedName>
</protein>
<dbReference type="SUPFAM" id="SSF161098">
    <property type="entry name" value="MetI-like"/>
    <property type="match status" value="1"/>
</dbReference>
<dbReference type="CDD" id="cd06261">
    <property type="entry name" value="TM_PBP2"/>
    <property type="match status" value="1"/>
</dbReference>
<evidence type="ECO:0000313" key="9">
    <source>
        <dbReference type="EMBL" id="AEV19596.1"/>
    </source>
</evidence>
<evidence type="ECO:0000256" key="1">
    <source>
        <dbReference type="ARBA" id="ARBA00004651"/>
    </source>
</evidence>
<keyword evidence="6 7" id="KW-0472">Membrane</keyword>
<dbReference type="Proteomes" id="UP000005636">
    <property type="component" value="Chromosome"/>
</dbReference>
<feature type="transmembrane region" description="Helical" evidence="7">
    <location>
        <begin position="181"/>
        <end position="205"/>
    </location>
</feature>
<evidence type="ECO:0000313" key="10">
    <source>
        <dbReference type="Proteomes" id="UP000005636"/>
    </source>
</evidence>
<dbReference type="Gene3D" id="1.10.3720.10">
    <property type="entry name" value="MetI-like"/>
    <property type="match status" value="1"/>
</dbReference>
<accession>A0ABM5MJB6</accession>
<dbReference type="InterPro" id="IPR035906">
    <property type="entry name" value="MetI-like_sf"/>
</dbReference>
<dbReference type="PROSITE" id="PS50928">
    <property type="entry name" value="ABC_TM1"/>
    <property type="match status" value="1"/>
</dbReference>
<keyword evidence="10" id="KW-1185">Reference proteome</keyword>